<feature type="coiled-coil region" evidence="1">
    <location>
        <begin position="209"/>
        <end position="243"/>
    </location>
</feature>
<gene>
    <name evidence="4" type="ordered locus">Sinac_5363</name>
</gene>
<dbReference type="OrthoDB" id="230112at2"/>
<keyword evidence="5" id="KW-1185">Reference proteome</keyword>
<evidence type="ECO:0000256" key="1">
    <source>
        <dbReference type="SAM" id="Coils"/>
    </source>
</evidence>
<sequence length="531" mass="58969">MAAANESQGLKIAVAAFVSLTVILAVTSYFLYSNYDQTFQKLTAAEEKARTATKTADEATRQSEDLQKAIGTRALEYEAVKTEITNERKKIDEDLASIGPMVVDMVSKVQAAGGSNPALDEVKTTAVNLSSAYTNEPNKTFLSSLGRVKDMLKNQARMTAVLATNYTELKRSLEAANTVNKQQMDVVVQSRDSTKADLEGEQTKHVQARADLHNKVTETEAEIENKSTEIASMKAESRQYKEEVTKNTEALRLTVRDLRDAKAQTETVLDRPDGKITYVDYSRGEVRTNLTFGMGARPQMKMTIFDSGSPGIPTEKPKATIELTHVTDKYSLARIVETKSPIDPIRVNDIVYSPAWSPNEPMRFALIGKMDINRDGKDDRADLIRMIEAAGGIVDYDLPPPDAGKERGKISGYDSWYVIDNPEDRPPLVNYQNRREDLGTAEHAEFLKKRSDAIRIARDNGVRPLLIGRLLNFLGYSYNAPPRGRAEAVDKDAMRNLLQKHTDALKGKAPADAEATKEEAPMEKEEKEDVK</sequence>
<keyword evidence="3" id="KW-1133">Transmembrane helix</keyword>
<feature type="transmembrane region" description="Helical" evidence="3">
    <location>
        <begin position="12"/>
        <end position="32"/>
    </location>
</feature>
<keyword evidence="1" id="KW-0175">Coiled coil</keyword>
<evidence type="ECO:0000313" key="5">
    <source>
        <dbReference type="Proteomes" id="UP000010798"/>
    </source>
</evidence>
<dbReference type="eggNOG" id="COG4942">
    <property type="taxonomic scope" value="Bacteria"/>
</dbReference>
<dbReference type="EMBL" id="CP003364">
    <property type="protein sequence ID" value="AGA29513.1"/>
    <property type="molecule type" value="Genomic_DNA"/>
</dbReference>
<name>L0DKX7_SINAD</name>
<dbReference type="Proteomes" id="UP000010798">
    <property type="component" value="Chromosome"/>
</dbReference>
<keyword evidence="3" id="KW-0472">Membrane</keyword>
<dbReference type="RefSeq" id="WP_015248616.1">
    <property type="nucleotide sequence ID" value="NC_019892.1"/>
</dbReference>
<dbReference type="STRING" id="886293.Sinac_5363"/>
<protein>
    <submittedName>
        <fullName evidence="4">Uncharacterized protein</fullName>
    </submittedName>
</protein>
<keyword evidence="3" id="KW-0812">Transmembrane</keyword>
<dbReference type="HOGENOM" id="CLU_539520_0_0_0"/>
<feature type="coiled-coil region" evidence="1">
    <location>
        <begin position="42"/>
        <end position="69"/>
    </location>
</feature>
<proteinExistence type="predicted"/>
<feature type="region of interest" description="Disordered" evidence="2">
    <location>
        <begin position="501"/>
        <end position="531"/>
    </location>
</feature>
<evidence type="ECO:0000256" key="3">
    <source>
        <dbReference type="SAM" id="Phobius"/>
    </source>
</evidence>
<reference evidence="4 5" key="1">
    <citation type="submission" date="2012-02" db="EMBL/GenBank/DDBJ databases">
        <title>Complete sequence of chromosome of Singulisphaera acidiphila DSM 18658.</title>
        <authorList>
            <consortium name="US DOE Joint Genome Institute (JGI-PGF)"/>
            <person name="Lucas S."/>
            <person name="Copeland A."/>
            <person name="Lapidus A."/>
            <person name="Glavina del Rio T."/>
            <person name="Dalin E."/>
            <person name="Tice H."/>
            <person name="Bruce D."/>
            <person name="Goodwin L."/>
            <person name="Pitluck S."/>
            <person name="Peters L."/>
            <person name="Ovchinnikova G."/>
            <person name="Chertkov O."/>
            <person name="Kyrpides N."/>
            <person name="Mavromatis K."/>
            <person name="Ivanova N."/>
            <person name="Brettin T."/>
            <person name="Detter J.C."/>
            <person name="Han C."/>
            <person name="Larimer F."/>
            <person name="Land M."/>
            <person name="Hauser L."/>
            <person name="Markowitz V."/>
            <person name="Cheng J.-F."/>
            <person name="Hugenholtz P."/>
            <person name="Woyke T."/>
            <person name="Wu D."/>
            <person name="Tindall B."/>
            <person name="Pomrenke H."/>
            <person name="Brambilla E."/>
            <person name="Klenk H.-P."/>
            <person name="Eisen J.A."/>
        </authorList>
    </citation>
    <scope>NUCLEOTIDE SEQUENCE [LARGE SCALE GENOMIC DNA]</scope>
    <source>
        <strain evidence="5">ATCC BAA-1392 / DSM 18658 / VKM B-2454 / MOB10</strain>
    </source>
</reference>
<dbReference type="AlphaFoldDB" id="L0DKX7"/>
<organism evidence="4 5">
    <name type="scientific">Singulisphaera acidiphila (strain ATCC BAA-1392 / DSM 18658 / VKM B-2454 / MOB10)</name>
    <dbReference type="NCBI Taxonomy" id="886293"/>
    <lineage>
        <taxon>Bacteria</taxon>
        <taxon>Pseudomonadati</taxon>
        <taxon>Planctomycetota</taxon>
        <taxon>Planctomycetia</taxon>
        <taxon>Isosphaerales</taxon>
        <taxon>Isosphaeraceae</taxon>
        <taxon>Singulisphaera</taxon>
    </lineage>
</organism>
<evidence type="ECO:0000313" key="4">
    <source>
        <dbReference type="EMBL" id="AGA29513.1"/>
    </source>
</evidence>
<evidence type="ECO:0000256" key="2">
    <source>
        <dbReference type="SAM" id="MobiDB-lite"/>
    </source>
</evidence>
<dbReference type="KEGG" id="saci:Sinac_5363"/>
<accession>L0DKX7</accession>